<protein>
    <recommendedName>
        <fullName evidence="3">alpha-L-fucosidase</fullName>
        <ecNumber evidence="3">3.2.1.51</ecNumber>
    </recommendedName>
</protein>
<evidence type="ECO:0000256" key="4">
    <source>
        <dbReference type="ARBA" id="ARBA00022729"/>
    </source>
</evidence>
<keyword evidence="5" id="KW-0378">Hydrolase</keyword>
<proteinExistence type="inferred from homology"/>
<keyword evidence="6" id="KW-0326">Glycosidase</keyword>
<organism evidence="9 10">
    <name type="scientific">Pontiella desulfatans</name>
    <dbReference type="NCBI Taxonomy" id="2750659"/>
    <lineage>
        <taxon>Bacteria</taxon>
        <taxon>Pseudomonadati</taxon>
        <taxon>Kiritimatiellota</taxon>
        <taxon>Kiritimatiellia</taxon>
        <taxon>Kiritimatiellales</taxon>
        <taxon>Pontiellaceae</taxon>
        <taxon>Pontiella</taxon>
    </lineage>
</organism>
<dbReference type="GO" id="GO:0006004">
    <property type="term" value="P:fucose metabolic process"/>
    <property type="evidence" value="ECO:0007669"/>
    <property type="project" value="InterPro"/>
</dbReference>
<keyword evidence="10" id="KW-1185">Reference proteome</keyword>
<evidence type="ECO:0000313" key="10">
    <source>
        <dbReference type="Proteomes" id="UP000366872"/>
    </source>
</evidence>
<dbReference type="PRINTS" id="PR00741">
    <property type="entry name" value="GLHYDRLASE29"/>
</dbReference>
<dbReference type="SUPFAM" id="SSF51445">
    <property type="entry name" value="(Trans)glycosidases"/>
    <property type="match status" value="1"/>
</dbReference>
<dbReference type="EMBL" id="CAAHFG010000001">
    <property type="protein sequence ID" value="VGO12326.1"/>
    <property type="molecule type" value="Genomic_DNA"/>
</dbReference>
<dbReference type="Proteomes" id="UP000366872">
    <property type="component" value="Unassembled WGS sequence"/>
</dbReference>
<dbReference type="GO" id="GO:0005764">
    <property type="term" value="C:lysosome"/>
    <property type="evidence" value="ECO:0007669"/>
    <property type="project" value="TreeGrafter"/>
</dbReference>
<evidence type="ECO:0000256" key="2">
    <source>
        <dbReference type="ARBA" id="ARBA00007951"/>
    </source>
</evidence>
<sequence>MMNKHLILGLALAWSSGACGKVTGHGPMRASQRVAENAESEDAYHARMQWWDDARFGLFIHWGLYAVAGGEWQGVDHGKEHGKASAEWVMLQANLDAETYGSALAPQFNPVEFDAAKWVSHALGAGMKYMVITAKHHDGFSMYGSEHTEYDIIDATPFTRDPIKELAQECKKQGLRFGVYYSHRIDWKRRPTTWETRSKMPKASPEYIDFTKRQLTELLTKYPEIEILWFDLGKDEPQNRDYVEIVRQHAPDCIVAGRIGKANGDILGDYLSLGDRRIPPRSLKGYAETCMTIRLNWGYDRNDENWKSPKMLLDMFVLTAARGANMILNVGPRPDGEWTDEEIHGLESLGKWMRRNGEAFHGTKASPFNWDFHWGTITTRDNTLYLHVMNRPANGRIEVTGLQSKPLKASLVGDAALNLWIDTGENSFAVDMAPVKKGQLIDVIRVEIEEQTATVSPGANGKYHFKHYEEPLILIPRK</sequence>
<dbReference type="PANTHER" id="PTHR10030">
    <property type="entry name" value="ALPHA-L-FUCOSIDASE"/>
    <property type="match status" value="1"/>
</dbReference>
<dbReference type="InterPro" id="IPR016286">
    <property type="entry name" value="FUC_metazoa-typ"/>
</dbReference>
<evidence type="ECO:0000256" key="1">
    <source>
        <dbReference type="ARBA" id="ARBA00004071"/>
    </source>
</evidence>
<evidence type="ECO:0000256" key="6">
    <source>
        <dbReference type="ARBA" id="ARBA00023295"/>
    </source>
</evidence>
<dbReference type="GO" id="GO:0004560">
    <property type="term" value="F:alpha-L-fucosidase activity"/>
    <property type="evidence" value="ECO:0007669"/>
    <property type="project" value="InterPro"/>
</dbReference>
<feature type="chain" id="PRO_5025401602" description="alpha-L-fucosidase" evidence="7">
    <location>
        <begin position="21"/>
        <end position="478"/>
    </location>
</feature>
<evidence type="ECO:0000256" key="7">
    <source>
        <dbReference type="SAM" id="SignalP"/>
    </source>
</evidence>
<accession>A0A6C2TYQ8</accession>
<keyword evidence="4 7" id="KW-0732">Signal</keyword>
<comment type="similarity">
    <text evidence="2">Belongs to the glycosyl hydrolase 29 family.</text>
</comment>
<gene>
    <name evidence="9" type="ORF">PDESU_00878</name>
</gene>
<dbReference type="EC" id="3.2.1.51" evidence="3"/>
<dbReference type="InterPro" id="IPR013780">
    <property type="entry name" value="Glyco_hydro_b"/>
</dbReference>
<dbReference type="GO" id="GO:0016139">
    <property type="term" value="P:glycoside catabolic process"/>
    <property type="evidence" value="ECO:0007669"/>
    <property type="project" value="TreeGrafter"/>
</dbReference>
<dbReference type="AlphaFoldDB" id="A0A6C2TYQ8"/>
<evidence type="ECO:0000313" key="9">
    <source>
        <dbReference type="EMBL" id="VGO12326.1"/>
    </source>
</evidence>
<comment type="function">
    <text evidence="1">Alpha-L-fucosidase is responsible for hydrolyzing the alpha-1,6-linked fucose joined to the reducing-end N-acetylglucosamine of the carbohydrate moieties of glycoproteins.</text>
</comment>
<name>A0A6C2TYQ8_PONDE</name>
<evidence type="ECO:0000256" key="5">
    <source>
        <dbReference type="ARBA" id="ARBA00022801"/>
    </source>
</evidence>
<evidence type="ECO:0000256" key="3">
    <source>
        <dbReference type="ARBA" id="ARBA00012662"/>
    </source>
</evidence>
<reference evidence="9 10" key="1">
    <citation type="submission" date="2019-04" db="EMBL/GenBank/DDBJ databases">
        <authorList>
            <person name="Van Vliet M D."/>
        </authorList>
    </citation>
    <scope>NUCLEOTIDE SEQUENCE [LARGE SCALE GENOMIC DNA]</scope>
    <source>
        <strain evidence="9 10">F1</strain>
    </source>
</reference>
<evidence type="ECO:0000259" key="8">
    <source>
        <dbReference type="Pfam" id="PF01120"/>
    </source>
</evidence>
<feature type="domain" description="Glycoside hydrolase family 29 N-terminal" evidence="8">
    <location>
        <begin position="29"/>
        <end position="358"/>
    </location>
</feature>
<feature type="signal peptide" evidence="7">
    <location>
        <begin position="1"/>
        <end position="20"/>
    </location>
</feature>
<dbReference type="RefSeq" id="WP_168441956.1">
    <property type="nucleotide sequence ID" value="NZ_CAAHFG010000001.1"/>
</dbReference>
<dbReference type="PANTHER" id="PTHR10030:SF37">
    <property type="entry name" value="ALPHA-L-FUCOSIDASE-RELATED"/>
    <property type="match status" value="1"/>
</dbReference>
<dbReference type="Gene3D" id="3.20.20.80">
    <property type="entry name" value="Glycosidases"/>
    <property type="match status" value="1"/>
</dbReference>
<dbReference type="InterPro" id="IPR000933">
    <property type="entry name" value="Glyco_hydro_29"/>
</dbReference>
<dbReference type="Gene3D" id="2.60.40.1180">
    <property type="entry name" value="Golgi alpha-mannosidase II"/>
    <property type="match status" value="1"/>
</dbReference>
<dbReference type="Pfam" id="PF01120">
    <property type="entry name" value="Alpha_L_fucos"/>
    <property type="match status" value="1"/>
</dbReference>
<dbReference type="PROSITE" id="PS51257">
    <property type="entry name" value="PROKAR_LIPOPROTEIN"/>
    <property type="match status" value="1"/>
</dbReference>
<dbReference type="InterPro" id="IPR057739">
    <property type="entry name" value="Glyco_hydro_29_N"/>
</dbReference>
<dbReference type="InterPro" id="IPR017853">
    <property type="entry name" value="GH"/>
</dbReference>
<dbReference type="SMART" id="SM00812">
    <property type="entry name" value="Alpha_L_fucos"/>
    <property type="match status" value="1"/>
</dbReference>